<evidence type="ECO:0000313" key="1">
    <source>
        <dbReference type="EMBL" id="EGF76400.1"/>
    </source>
</evidence>
<reference evidence="1 2" key="1">
    <citation type="submission" date="2009-12" db="EMBL/GenBank/DDBJ databases">
        <title>The draft genome of Batrachochytrium dendrobatidis.</title>
        <authorList>
            <consortium name="US DOE Joint Genome Institute (JGI-PGF)"/>
            <person name="Kuo A."/>
            <person name="Salamov A."/>
            <person name="Schmutz J."/>
            <person name="Lucas S."/>
            <person name="Pitluck S."/>
            <person name="Rosenblum E."/>
            <person name="Stajich J."/>
            <person name="Eisen M."/>
            <person name="Grigoriev I.V."/>
        </authorList>
    </citation>
    <scope>NUCLEOTIDE SEQUENCE [LARGE SCALE GENOMIC DNA]</scope>
    <source>
        <strain evidence="2">JAM81 / FGSC 10211</strain>
    </source>
</reference>
<dbReference type="EMBL" id="GL882897">
    <property type="protein sequence ID" value="EGF76400.1"/>
    <property type="molecule type" value="Genomic_DNA"/>
</dbReference>
<proteinExistence type="predicted"/>
<name>F4PEC3_BATDJ</name>
<protein>
    <submittedName>
        <fullName evidence="1">Uncharacterized protein</fullName>
    </submittedName>
</protein>
<dbReference type="InParanoid" id="F4PEC3"/>
<accession>F4PEC3</accession>
<dbReference type="RefSeq" id="XP_006682956.1">
    <property type="nucleotide sequence ID" value="XM_006682893.1"/>
</dbReference>
<dbReference type="GeneID" id="18239666"/>
<dbReference type="AlphaFoldDB" id="F4PEC3"/>
<dbReference type="PANTHER" id="PTHR33211">
    <property type="entry name" value="EXPRESSED PROTEIN"/>
    <property type="match status" value="1"/>
</dbReference>
<dbReference type="HOGENOM" id="CLU_446164_0_0_1"/>
<sequence length="606" mass="68351">MTRLYIQYLENTPVSLFTQKLPVPEGEEPNISDLVAAFQALPNSPLASAFVGDLTLHYVVDGPAIAGNTLLTSIQNHLGSYDHPLVIKSKSGTGQSLVNRLTVDGKAQNSMLPFKLSCNPLAYLNVQYVRFGYCKYLADTLGVQLNFDNLPRRDYDVNSDFFRQIMGALLKKGIKRVVFDESQRHLGLIEFIVKEGAKRPHFIITGTPPHGKNAIDYGGSASARMAGVNLSDLRPPEVKQLIRAIFQIDDVSSICVLNFWTVFGGDPYLYQLFAKDMLAQLDDDTRSKIALGEKFPQDLLHKCIDEARTALRERGISADLLNAIPTTGVSKMAIQQDLQKDVSQLVRRGLLKEIPYFSDSKKFRICWTDYNEGPNIVEKSWARCRGYAMENIICSFVGEALFRKLGDILNLPSNRYELYEYFYDGTDADILLRERTPSSGDIDKTWKRHWVVFNIKTSSDALLNTDSVQKFSGLCKVISMKENDLLDKCSLILVAAQIDEATKEKLLVTWEDFNVLGVYDLDYLFSKVPEPAVKTKHNLLVVEQTIEKEIIEKTQHDTISLSGRYRCGKTTFLKECYGEDNGCIFVELPESKIQPLSLELKRIECN</sequence>
<keyword evidence="2" id="KW-1185">Reference proteome</keyword>
<organism evidence="1 2">
    <name type="scientific">Batrachochytrium dendrobatidis (strain JAM81 / FGSC 10211)</name>
    <name type="common">Frog chytrid fungus</name>
    <dbReference type="NCBI Taxonomy" id="684364"/>
    <lineage>
        <taxon>Eukaryota</taxon>
        <taxon>Fungi</taxon>
        <taxon>Fungi incertae sedis</taxon>
        <taxon>Chytridiomycota</taxon>
        <taxon>Chytridiomycota incertae sedis</taxon>
        <taxon>Chytridiomycetes</taxon>
        <taxon>Rhizophydiales</taxon>
        <taxon>Rhizophydiales incertae sedis</taxon>
        <taxon>Batrachochytrium</taxon>
    </lineage>
</organism>
<dbReference type="Proteomes" id="UP000007241">
    <property type="component" value="Unassembled WGS sequence"/>
</dbReference>
<dbReference type="PANTHER" id="PTHR33211:SF107">
    <property type="entry name" value="NON-SPECIFIC SERINE_THREONINE PROTEIN KINASE"/>
    <property type="match status" value="1"/>
</dbReference>
<evidence type="ECO:0000313" key="2">
    <source>
        <dbReference type="Proteomes" id="UP000007241"/>
    </source>
</evidence>
<gene>
    <name evidence="1" type="ORF">BATDEDRAFT_28534</name>
</gene>